<feature type="non-terminal residue" evidence="1">
    <location>
        <position position="1"/>
    </location>
</feature>
<reference evidence="1 2" key="1">
    <citation type="journal article" date="2021" name="BMC Genomics">
        <title>Datura genome reveals duplications of psychoactive alkaloid biosynthetic genes and high mutation rate following tissue culture.</title>
        <authorList>
            <person name="Rajewski A."/>
            <person name="Carter-House D."/>
            <person name="Stajich J."/>
            <person name="Litt A."/>
        </authorList>
    </citation>
    <scope>NUCLEOTIDE SEQUENCE [LARGE SCALE GENOMIC DNA]</scope>
    <source>
        <strain evidence="1">AR-01</strain>
    </source>
</reference>
<accession>A0ABS8Y0T4</accession>
<sequence length="147" mass="16587">IEVVKAYLIFISTLRIGIELIKVISAKGGASKSDGPDTNNYRSNGDVGGFGHLRLPHSWNTDGHPNSCMTLLLEEPHWKSHLKKERKVNTNRHGEGRIESYFLSCRFELINGDIRHGIYHPEHHEHELGIGERGHRGGEGDLDLDFQ</sequence>
<organism evidence="1 2">
    <name type="scientific">Datura stramonium</name>
    <name type="common">Jimsonweed</name>
    <name type="synonym">Common thornapple</name>
    <dbReference type="NCBI Taxonomy" id="4076"/>
    <lineage>
        <taxon>Eukaryota</taxon>
        <taxon>Viridiplantae</taxon>
        <taxon>Streptophyta</taxon>
        <taxon>Embryophyta</taxon>
        <taxon>Tracheophyta</taxon>
        <taxon>Spermatophyta</taxon>
        <taxon>Magnoliopsida</taxon>
        <taxon>eudicotyledons</taxon>
        <taxon>Gunneridae</taxon>
        <taxon>Pentapetalae</taxon>
        <taxon>asterids</taxon>
        <taxon>lamiids</taxon>
        <taxon>Solanales</taxon>
        <taxon>Solanaceae</taxon>
        <taxon>Solanoideae</taxon>
        <taxon>Datureae</taxon>
        <taxon>Datura</taxon>
    </lineage>
</organism>
<evidence type="ECO:0000313" key="1">
    <source>
        <dbReference type="EMBL" id="MCE5165733.1"/>
    </source>
</evidence>
<evidence type="ECO:0000313" key="2">
    <source>
        <dbReference type="Proteomes" id="UP000823775"/>
    </source>
</evidence>
<comment type="caution">
    <text evidence="1">The sequence shown here is derived from an EMBL/GenBank/DDBJ whole genome shotgun (WGS) entry which is preliminary data.</text>
</comment>
<proteinExistence type="predicted"/>
<dbReference type="EMBL" id="JACEIK010016875">
    <property type="protein sequence ID" value="MCE5165733.1"/>
    <property type="molecule type" value="Genomic_DNA"/>
</dbReference>
<feature type="non-terminal residue" evidence="1">
    <location>
        <position position="147"/>
    </location>
</feature>
<name>A0ABS8Y0T4_DATST</name>
<keyword evidence="2" id="KW-1185">Reference proteome</keyword>
<protein>
    <submittedName>
        <fullName evidence="1">Uncharacterized protein</fullName>
    </submittedName>
</protein>
<gene>
    <name evidence="1" type="ORF">HAX54_011942</name>
</gene>
<dbReference type="Proteomes" id="UP000823775">
    <property type="component" value="Unassembled WGS sequence"/>
</dbReference>